<organism evidence="8 9">
    <name type="scientific">Pseudobdellovibrio exovorus JSS</name>
    <dbReference type="NCBI Taxonomy" id="1184267"/>
    <lineage>
        <taxon>Bacteria</taxon>
        <taxon>Pseudomonadati</taxon>
        <taxon>Bdellovibrionota</taxon>
        <taxon>Bdellovibrionia</taxon>
        <taxon>Bdellovibrionales</taxon>
        <taxon>Pseudobdellovibrionaceae</taxon>
        <taxon>Pseudobdellovibrio</taxon>
    </lineage>
</organism>
<dbReference type="PATRIC" id="fig|1184267.3.peg.1501"/>
<dbReference type="OrthoDB" id="5290278at2"/>
<keyword evidence="6" id="KW-1003">Cell membrane</keyword>
<evidence type="ECO:0000313" key="8">
    <source>
        <dbReference type="EMBL" id="AGH95701.1"/>
    </source>
</evidence>
<evidence type="ECO:0000256" key="2">
    <source>
        <dbReference type="ARBA" id="ARBA00022692"/>
    </source>
</evidence>
<evidence type="ECO:0000313" key="9">
    <source>
        <dbReference type="Proteomes" id="UP000012040"/>
    </source>
</evidence>
<dbReference type="STRING" id="1184267.A11Q_1485"/>
<dbReference type="GO" id="GO:0005886">
    <property type="term" value="C:plasma membrane"/>
    <property type="evidence" value="ECO:0007669"/>
    <property type="project" value="UniProtKB-SubCell"/>
</dbReference>
<dbReference type="KEGG" id="bex:A11Q_1485"/>
<dbReference type="AlphaFoldDB" id="M4VCE0"/>
<dbReference type="SUPFAM" id="SSF161098">
    <property type="entry name" value="MetI-like"/>
    <property type="match status" value="1"/>
</dbReference>
<reference evidence="8 9" key="1">
    <citation type="journal article" date="2013" name="ISME J.">
        <title>By their genes ye shall know them: genomic signatures of predatory bacteria.</title>
        <authorList>
            <person name="Pasternak Z."/>
            <person name="Pietrokovski S."/>
            <person name="Rotem O."/>
            <person name="Gophna U."/>
            <person name="Lurie-Weinberger M.N."/>
            <person name="Jurkevitch E."/>
        </authorList>
    </citation>
    <scope>NUCLEOTIDE SEQUENCE [LARGE SCALE GENOMIC DNA]</scope>
    <source>
        <strain evidence="8 9">JSS</strain>
    </source>
</reference>
<dbReference type="HOGENOM" id="CLU_033621_1_0_7"/>
<feature type="transmembrane region" description="Helical" evidence="5">
    <location>
        <begin position="282"/>
        <end position="300"/>
    </location>
</feature>
<keyword evidence="2 5" id="KW-0812">Transmembrane</keyword>
<protein>
    <recommendedName>
        <fullName evidence="6">Phosphate transport system permease protein</fullName>
    </recommendedName>
</protein>
<evidence type="ECO:0000256" key="3">
    <source>
        <dbReference type="ARBA" id="ARBA00022989"/>
    </source>
</evidence>
<evidence type="ECO:0000259" key="7">
    <source>
        <dbReference type="PROSITE" id="PS50928"/>
    </source>
</evidence>
<dbReference type="Proteomes" id="UP000012040">
    <property type="component" value="Chromosome"/>
</dbReference>
<dbReference type="Pfam" id="PF00528">
    <property type="entry name" value="BPD_transp_1"/>
    <property type="match status" value="1"/>
</dbReference>
<gene>
    <name evidence="8" type="ORF">A11Q_1485</name>
</gene>
<feature type="transmembrane region" description="Helical" evidence="5">
    <location>
        <begin position="92"/>
        <end position="116"/>
    </location>
</feature>
<comment type="similarity">
    <text evidence="6">Belongs to the binding-protein-dependent transport system permease family. CysTW subfamily.</text>
</comment>
<evidence type="ECO:0000256" key="1">
    <source>
        <dbReference type="ARBA" id="ARBA00004651"/>
    </source>
</evidence>
<dbReference type="PROSITE" id="PS50928">
    <property type="entry name" value="ABC_TM1"/>
    <property type="match status" value="1"/>
</dbReference>
<feature type="transmembrane region" description="Helical" evidence="5">
    <location>
        <begin position="212"/>
        <end position="230"/>
    </location>
</feature>
<accession>M4VCE0</accession>
<keyword evidence="6" id="KW-0592">Phosphate transport</keyword>
<feature type="transmembrane region" description="Helical" evidence="5">
    <location>
        <begin position="154"/>
        <end position="179"/>
    </location>
</feature>
<name>M4VCE0_9BACT</name>
<dbReference type="eggNOG" id="COG0573">
    <property type="taxonomic scope" value="Bacteria"/>
</dbReference>
<comment type="function">
    <text evidence="6">Part of the binding-protein-dependent transport system for phosphate; probably responsible for the translocation of the substrate across the membrane.</text>
</comment>
<dbReference type="EMBL" id="CP003537">
    <property type="protein sequence ID" value="AGH95701.1"/>
    <property type="molecule type" value="Genomic_DNA"/>
</dbReference>
<dbReference type="GO" id="GO:0005315">
    <property type="term" value="F:phosphate transmembrane transporter activity"/>
    <property type="evidence" value="ECO:0007669"/>
    <property type="project" value="InterPro"/>
</dbReference>
<dbReference type="RefSeq" id="WP_015470191.1">
    <property type="nucleotide sequence ID" value="NC_020813.1"/>
</dbReference>
<evidence type="ECO:0000256" key="5">
    <source>
        <dbReference type="RuleBase" id="RU363032"/>
    </source>
</evidence>
<keyword evidence="5" id="KW-0813">Transport</keyword>
<evidence type="ECO:0000256" key="6">
    <source>
        <dbReference type="RuleBase" id="RU363054"/>
    </source>
</evidence>
<dbReference type="InterPro" id="IPR011864">
    <property type="entry name" value="Phosphate_PstC"/>
</dbReference>
<dbReference type="PANTHER" id="PTHR42727:SF1">
    <property type="entry name" value="PHOSPHATE TRANSPORT SYSTEM PERMEASE"/>
    <property type="match status" value="1"/>
</dbReference>
<dbReference type="Gene3D" id="1.10.3720.10">
    <property type="entry name" value="MetI-like"/>
    <property type="match status" value="1"/>
</dbReference>
<proteinExistence type="inferred from homology"/>
<feature type="transmembrane region" description="Helical" evidence="5">
    <location>
        <begin position="27"/>
        <end position="52"/>
    </location>
</feature>
<dbReference type="InterPro" id="IPR000515">
    <property type="entry name" value="MetI-like"/>
</dbReference>
<keyword evidence="3 5" id="KW-1133">Transmembrane helix</keyword>
<comment type="subcellular location">
    <subcellularLocation>
        <location evidence="1 5">Cell membrane</location>
        <topology evidence="1 5">Multi-pass membrane protein</topology>
    </subcellularLocation>
</comment>
<dbReference type="InterPro" id="IPR035906">
    <property type="entry name" value="MetI-like_sf"/>
</dbReference>
<dbReference type="PANTHER" id="PTHR42727">
    <property type="entry name" value="PHOSPHATE TRANSPORT SYSTEM PERMEASE PROTEIN"/>
    <property type="match status" value="1"/>
</dbReference>
<dbReference type="NCBIfam" id="TIGR02138">
    <property type="entry name" value="phosphate_pstC"/>
    <property type="match status" value="1"/>
</dbReference>
<dbReference type="GO" id="GO:0006817">
    <property type="term" value="P:phosphate ion transport"/>
    <property type="evidence" value="ECO:0007669"/>
    <property type="project" value="UniProtKB-KW"/>
</dbReference>
<evidence type="ECO:0000256" key="4">
    <source>
        <dbReference type="ARBA" id="ARBA00023136"/>
    </source>
</evidence>
<feature type="domain" description="ABC transmembrane type-1" evidence="7">
    <location>
        <begin position="88"/>
        <end position="300"/>
    </location>
</feature>
<keyword evidence="9" id="KW-1185">Reference proteome</keyword>
<feature type="transmembrane region" description="Helical" evidence="5">
    <location>
        <begin position="128"/>
        <end position="148"/>
    </location>
</feature>
<keyword evidence="4 5" id="KW-0472">Membrane</keyword>
<dbReference type="CDD" id="cd06261">
    <property type="entry name" value="TM_PBP2"/>
    <property type="match status" value="1"/>
</dbReference>
<sequence length="312" mass="34194">MAVNKALKSEFSSPQSVRRRIRDAKEFLIRSILFLCATSSVLITFGVVWTLLKEAWPFFQEVSLKNFFFDKEWTPLFENPQYGILNLISGTFLTTLIALSVAIPLGTITAVFLSEYASSRVREFLKPVLELLAAVPTVVYGYFALLFVTPLLQVIFPSLSSFNALSAGLVMGVMIIPYVSSLSEDAMRAVPVYLREGSLALGASNLQTSFKVIVPSAFSGIASAYVLGISRALGETMVVAIAAGLQPKISLNPFESTQTLTAYIVQVSQGDLPHGSIGYKTIYVAGVVLLCFTLIFNMIGQKVRSHMEKKYK</sequence>